<accession>A0AAV4NXK0</accession>
<evidence type="ECO:0000313" key="1">
    <source>
        <dbReference type="EMBL" id="GIX89662.1"/>
    </source>
</evidence>
<dbReference type="EMBL" id="BPLR01003879">
    <property type="protein sequence ID" value="GIX89662.1"/>
    <property type="molecule type" value="Genomic_DNA"/>
</dbReference>
<keyword evidence="2" id="KW-1185">Reference proteome</keyword>
<organism evidence="1 2">
    <name type="scientific">Caerostris extrusa</name>
    <name type="common">Bark spider</name>
    <name type="synonym">Caerostris bankana</name>
    <dbReference type="NCBI Taxonomy" id="172846"/>
    <lineage>
        <taxon>Eukaryota</taxon>
        <taxon>Metazoa</taxon>
        <taxon>Ecdysozoa</taxon>
        <taxon>Arthropoda</taxon>
        <taxon>Chelicerata</taxon>
        <taxon>Arachnida</taxon>
        <taxon>Araneae</taxon>
        <taxon>Araneomorphae</taxon>
        <taxon>Entelegynae</taxon>
        <taxon>Araneoidea</taxon>
        <taxon>Araneidae</taxon>
        <taxon>Caerostris</taxon>
    </lineage>
</organism>
<proteinExistence type="predicted"/>
<name>A0AAV4NXK0_CAEEX</name>
<protein>
    <submittedName>
        <fullName evidence="1">Uncharacterized protein</fullName>
    </submittedName>
</protein>
<dbReference type="Proteomes" id="UP001054945">
    <property type="component" value="Unassembled WGS sequence"/>
</dbReference>
<reference evidence="1 2" key="1">
    <citation type="submission" date="2021-06" db="EMBL/GenBank/DDBJ databases">
        <title>Caerostris extrusa draft genome.</title>
        <authorList>
            <person name="Kono N."/>
            <person name="Arakawa K."/>
        </authorList>
    </citation>
    <scope>NUCLEOTIDE SEQUENCE [LARGE SCALE GENOMIC DNA]</scope>
</reference>
<sequence>MILHITSNLMRQQIRAEMHTYISGIANNNYGSSPNRKKSPLPLAMHIQQNPHRNTSVRFRLLDGLAANPANKQGK</sequence>
<gene>
    <name evidence="1" type="ORF">CEXT_9471</name>
</gene>
<dbReference type="AlphaFoldDB" id="A0AAV4NXK0"/>
<comment type="caution">
    <text evidence="1">The sequence shown here is derived from an EMBL/GenBank/DDBJ whole genome shotgun (WGS) entry which is preliminary data.</text>
</comment>
<evidence type="ECO:0000313" key="2">
    <source>
        <dbReference type="Proteomes" id="UP001054945"/>
    </source>
</evidence>